<reference evidence="5 6" key="1">
    <citation type="submission" date="2020-04" db="EMBL/GenBank/DDBJ databases">
        <title>MicrobeNet Type strains.</title>
        <authorList>
            <person name="Nicholson A.C."/>
        </authorList>
    </citation>
    <scope>NUCLEOTIDE SEQUENCE [LARGE SCALE GENOMIC DNA]</scope>
    <source>
        <strain evidence="5 6">ATCC BAA-787</strain>
    </source>
</reference>
<feature type="domain" description="AAA+ ATPase" evidence="4">
    <location>
        <begin position="51"/>
        <end position="183"/>
    </location>
</feature>
<dbReference type="RefSeq" id="WP_168680799.1">
    <property type="nucleotide sequence ID" value="NZ_JAAXOY010000723.1"/>
</dbReference>
<name>A0ABX1K916_9CELL</name>
<evidence type="ECO:0000313" key="6">
    <source>
        <dbReference type="Proteomes" id="UP000777774"/>
    </source>
</evidence>
<dbReference type="InterPro" id="IPR003593">
    <property type="entry name" value="AAA+_ATPase"/>
</dbReference>
<evidence type="ECO:0000259" key="4">
    <source>
        <dbReference type="SMART" id="SM00382"/>
    </source>
</evidence>
<proteinExistence type="inferred from homology"/>
<comment type="similarity">
    <text evidence="1">Belongs to the AAA ATPase family.</text>
</comment>
<accession>A0ABX1K916</accession>
<evidence type="ECO:0000256" key="3">
    <source>
        <dbReference type="ARBA" id="ARBA00022840"/>
    </source>
</evidence>
<dbReference type="InterPro" id="IPR050221">
    <property type="entry name" value="26S_Proteasome_ATPase"/>
</dbReference>
<dbReference type="Proteomes" id="UP000777774">
    <property type="component" value="Unassembled WGS sequence"/>
</dbReference>
<dbReference type="SMART" id="SM00382">
    <property type="entry name" value="AAA"/>
    <property type="match status" value="1"/>
</dbReference>
<dbReference type="InterPro" id="IPR003959">
    <property type="entry name" value="ATPase_AAA_core"/>
</dbReference>
<keyword evidence="2" id="KW-0547">Nucleotide-binding</keyword>
<sequence length="272" mass="29572">LARRIEPAVGWDDLVLPPDVLGSLQEVATRARFREQVLGDWRMRPGGGRGHGVAALFAGDSGTGKTMSAEVVAHELGLDLYVVDLATVVDKYIGETEKNLERIFAGAAGVNAVLLFDEADAVFGRRSEVKDAHDRYANIESAYLLQRMETFDGLAILATNLRANIDDAFIRRLDVVVDFPVPDAGQRVALWDRSLGARVPRDPDVDLTFCADAFELAGGAIRSAAVTAAYLAAQDGGTVAMRHVVAAVYREYRKLGRLTLPSEFGHYWSLLA</sequence>
<evidence type="ECO:0000256" key="2">
    <source>
        <dbReference type="ARBA" id="ARBA00022741"/>
    </source>
</evidence>
<comment type="caution">
    <text evidence="5">The sequence shown here is derived from an EMBL/GenBank/DDBJ whole genome shotgun (WGS) entry which is preliminary data.</text>
</comment>
<dbReference type="Pfam" id="PF00004">
    <property type="entry name" value="AAA"/>
    <property type="match status" value="1"/>
</dbReference>
<dbReference type="PANTHER" id="PTHR23073">
    <property type="entry name" value="26S PROTEASOME REGULATORY SUBUNIT"/>
    <property type="match status" value="1"/>
</dbReference>
<dbReference type="GO" id="GO:0005524">
    <property type="term" value="F:ATP binding"/>
    <property type="evidence" value="ECO:0007669"/>
    <property type="project" value="UniProtKB-KW"/>
</dbReference>
<dbReference type="CDD" id="cd19481">
    <property type="entry name" value="RecA-like_protease"/>
    <property type="match status" value="1"/>
</dbReference>
<dbReference type="InterPro" id="IPR027417">
    <property type="entry name" value="P-loop_NTPase"/>
</dbReference>
<dbReference type="EMBL" id="JAAXOY010000723">
    <property type="protein sequence ID" value="NKY41448.1"/>
    <property type="molecule type" value="Genomic_DNA"/>
</dbReference>
<feature type="non-terminal residue" evidence="5">
    <location>
        <position position="1"/>
    </location>
</feature>
<dbReference type="Gene3D" id="3.40.50.300">
    <property type="entry name" value="P-loop containing nucleotide triphosphate hydrolases"/>
    <property type="match status" value="1"/>
</dbReference>
<evidence type="ECO:0000256" key="1">
    <source>
        <dbReference type="ARBA" id="ARBA00006914"/>
    </source>
</evidence>
<dbReference type="SUPFAM" id="SSF52540">
    <property type="entry name" value="P-loop containing nucleoside triphosphate hydrolases"/>
    <property type="match status" value="1"/>
</dbReference>
<gene>
    <name evidence="5" type="ORF">HGA02_18575</name>
</gene>
<evidence type="ECO:0000313" key="5">
    <source>
        <dbReference type="EMBL" id="NKY41448.1"/>
    </source>
</evidence>
<protein>
    <submittedName>
        <fullName evidence="5">ATP-binding protein</fullName>
    </submittedName>
</protein>
<keyword evidence="3 5" id="KW-0067">ATP-binding</keyword>
<keyword evidence="6" id="KW-1185">Reference proteome</keyword>
<organism evidence="5 6">
    <name type="scientific">Cellulomonas septica</name>
    <dbReference type="NCBI Taxonomy" id="285080"/>
    <lineage>
        <taxon>Bacteria</taxon>
        <taxon>Bacillati</taxon>
        <taxon>Actinomycetota</taxon>
        <taxon>Actinomycetes</taxon>
        <taxon>Micrococcales</taxon>
        <taxon>Cellulomonadaceae</taxon>
        <taxon>Cellulomonas</taxon>
    </lineage>
</organism>